<keyword evidence="8" id="KW-1185">Reference proteome</keyword>
<comment type="caution">
    <text evidence="7">The sequence shown here is derived from an EMBL/GenBank/DDBJ whole genome shotgun (WGS) entry which is preliminary data.</text>
</comment>
<comment type="subcellular location">
    <subcellularLocation>
        <location evidence="1">Periplasm</location>
    </subcellularLocation>
</comment>
<dbReference type="InterPro" id="IPR030678">
    <property type="entry name" value="Peptide/Ni-bd"/>
</dbReference>
<dbReference type="InterPro" id="IPR000914">
    <property type="entry name" value="SBP_5_dom"/>
</dbReference>
<dbReference type="RefSeq" id="WP_167127593.1">
    <property type="nucleotide sequence ID" value="NZ_JAANCM010000002.1"/>
</dbReference>
<keyword evidence="4 5" id="KW-0732">Signal</keyword>
<dbReference type="Gene3D" id="3.90.76.10">
    <property type="entry name" value="Dipeptide-binding Protein, Domain 1"/>
    <property type="match status" value="1"/>
</dbReference>
<evidence type="ECO:0000256" key="1">
    <source>
        <dbReference type="ARBA" id="ARBA00004418"/>
    </source>
</evidence>
<dbReference type="AlphaFoldDB" id="A0AA44C9R7"/>
<proteinExistence type="inferred from homology"/>
<feature type="domain" description="Solute-binding protein family 5" evidence="6">
    <location>
        <begin position="74"/>
        <end position="454"/>
    </location>
</feature>
<dbReference type="PIRSF" id="PIRSF002741">
    <property type="entry name" value="MppA"/>
    <property type="match status" value="1"/>
</dbReference>
<accession>A0AA44C9R7</accession>
<evidence type="ECO:0000256" key="5">
    <source>
        <dbReference type="SAM" id="SignalP"/>
    </source>
</evidence>
<sequence>MTAPLTAVTRHLRRAALIGSLLLGASPALAEAVLNRGNAGEPQTLDQAHTSINIEAFILKDLYEGLTTHDAKGEIVPGAAESWTVSDDGTVYTFKLRENGKWSDGSPVTAEDFVFSLSRIEDPKTAAGYANILYPIKNAEKINKSGLALDQLGVKAIDAKTLEITLERATPYFLELLAHQTALPVSKASFEKNGTDFVKPGIMVSNGGFKLTEHVANDHLTLTKNEQHWDAANIKLDKVVFYPLEDQAAAVRRYEAGELHVNYNFSADQIERLKTLVGDEVHISPALATYYYVFDTRTAPMDDVRVRRALSMAIDRDFLAKEIYSGSQQPAYGFVPPGLPDYGAPSVADFATKSQLDREDDALALLKEAGYGEGGKPLDIEIRYNTNPNHERVATAVADMWKTAFNAKVTMVNLDVSSHYAYLQEGGKFSVARAGWTADYGDPENFLAMNTTSNVTFNYAKWSNADYDALMAKSNDEKDPAARAKLLHEAETILMKEQPVAPLLYQNELWLVSKKVKGWVDNANNEHPSRFLSIAE</sequence>
<dbReference type="FunFam" id="3.90.76.10:FF:000001">
    <property type="entry name" value="Oligopeptide ABC transporter substrate-binding protein"/>
    <property type="match status" value="1"/>
</dbReference>
<evidence type="ECO:0000313" key="7">
    <source>
        <dbReference type="EMBL" id="NHT75139.1"/>
    </source>
</evidence>
<dbReference type="Pfam" id="PF00496">
    <property type="entry name" value="SBP_bac_5"/>
    <property type="match status" value="1"/>
</dbReference>
<feature type="signal peptide" evidence="5">
    <location>
        <begin position="1"/>
        <end position="30"/>
    </location>
</feature>
<evidence type="ECO:0000313" key="8">
    <source>
        <dbReference type="Proteomes" id="UP001155840"/>
    </source>
</evidence>
<name>A0AA44C9R7_9HYPH</name>
<comment type="similarity">
    <text evidence="2">Belongs to the bacterial solute-binding protein 5 family.</text>
</comment>
<feature type="chain" id="PRO_5041375197" evidence="5">
    <location>
        <begin position="31"/>
        <end position="536"/>
    </location>
</feature>
<reference evidence="7" key="1">
    <citation type="submission" date="2020-03" db="EMBL/GenBank/DDBJ databases">
        <title>Ferranicluibacter endophyticum gen. nov., sp. nov., a new genus isolated from Rubus ulmifolius Schott. stem.</title>
        <authorList>
            <person name="Roca-Couso R."/>
            <person name="Flores-Felix J.D."/>
            <person name="Igual J.M."/>
            <person name="Rivas R."/>
        </authorList>
    </citation>
    <scope>NUCLEOTIDE SEQUENCE</scope>
    <source>
        <strain evidence="7">CRRU44</strain>
    </source>
</reference>
<dbReference type="Gene3D" id="3.40.190.10">
    <property type="entry name" value="Periplasmic binding protein-like II"/>
    <property type="match status" value="1"/>
</dbReference>
<dbReference type="InterPro" id="IPR039424">
    <property type="entry name" value="SBP_5"/>
</dbReference>
<keyword evidence="3" id="KW-0813">Transport</keyword>
<dbReference type="GO" id="GO:0043190">
    <property type="term" value="C:ATP-binding cassette (ABC) transporter complex"/>
    <property type="evidence" value="ECO:0007669"/>
    <property type="project" value="InterPro"/>
</dbReference>
<dbReference type="Proteomes" id="UP001155840">
    <property type="component" value="Unassembled WGS sequence"/>
</dbReference>
<dbReference type="CDD" id="cd08504">
    <property type="entry name" value="PBP2_OppA"/>
    <property type="match status" value="1"/>
</dbReference>
<dbReference type="GO" id="GO:0015833">
    <property type="term" value="P:peptide transport"/>
    <property type="evidence" value="ECO:0007669"/>
    <property type="project" value="TreeGrafter"/>
</dbReference>
<evidence type="ECO:0000256" key="2">
    <source>
        <dbReference type="ARBA" id="ARBA00005695"/>
    </source>
</evidence>
<dbReference type="EMBL" id="JAANCM010000002">
    <property type="protein sequence ID" value="NHT75139.1"/>
    <property type="molecule type" value="Genomic_DNA"/>
</dbReference>
<dbReference type="GO" id="GO:1904680">
    <property type="term" value="F:peptide transmembrane transporter activity"/>
    <property type="evidence" value="ECO:0007669"/>
    <property type="project" value="TreeGrafter"/>
</dbReference>
<evidence type="ECO:0000256" key="3">
    <source>
        <dbReference type="ARBA" id="ARBA00022448"/>
    </source>
</evidence>
<dbReference type="Gene3D" id="3.10.105.10">
    <property type="entry name" value="Dipeptide-binding Protein, Domain 3"/>
    <property type="match status" value="1"/>
</dbReference>
<protein>
    <submittedName>
        <fullName evidence="7">Peptide ABC transporter substrate-binding protein</fullName>
    </submittedName>
</protein>
<dbReference type="PANTHER" id="PTHR30290">
    <property type="entry name" value="PERIPLASMIC BINDING COMPONENT OF ABC TRANSPORTER"/>
    <property type="match status" value="1"/>
</dbReference>
<gene>
    <name evidence="7" type="ORF">G8E10_05135</name>
</gene>
<organism evidence="7 8">
    <name type="scientific">Ferranicluibacter rubi</name>
    <dbReference type="NCBI Taxonomy" id="2715133"/>
    <lineage>
        <taxon>Bacteria</taxon>
        <taxon>Pseudomonadati</taxon>
        <taxon>Pseudomonadota</taxon>
        <taxon>Alphaproteobacteria</taxon>
        <taxon>Hyphomicrobiales</taxon>
        <taxon>Rhizobiaceae</taxon>
        <taxon>Ferranicluibacter</taxon>
    </lineage>
</organism>
<dbReference type="PANTHER" id="PTHR30290:SF10">
    <property type="entry name" value="PERIPLASMIC OLIGOPEPTIDE-BINDING PROTEIN-RELATED"/>
    <property type="match status" value="1"/>
</dbReference>
<evidence type="ECO:0000259" key="6">
    <source>
        <dbReference type="Pfam" id="PF00496"/>
    </source>
</evidence>
<dbReference type="SUPFAM" id="SSF53850">
    <property type="entry name" value="Periplasmic binding protein-like II"/>
    <property type="match status" value="1"/>
</dbReference>
<dbReference type="GO" id="GO:0030288">
    <property type="term" value="C:outer membrane-bounded periplasmic space"/>
    <property type="evidence" value="ECO:0007669"/>
    <property type="project" value="TreeGrafter"/>
</dbReference>
<evidence type="ECO:0000256" key="4">
    <source>
        <dbReference type="ARBA" id="ARBA00022729"/>
    </source>
</evidence>